<dbReference type="EMBL" id="JASJOU010000010">
    <property type="protein sequence ID" value="MDJ1503945.1"/>
    <property type="molecule type" value="Genomic_DNA"/>
</dbReference>
<evidence type="ECO:0000256" key="1">
    <source>
        <dbReference type="ARBA" id="ARBA00002056"/>
    </source>
</evidence>
<evidence type="ECO:0000256" key="5">
    <source>
        <dbReference type="ARBA" id="ARBA00022556"/>
    </source>
</evidence>
<dbReference type="GO" id="GO:0005543">
    <property type="term" value="F:phospholipid binding"/>
    <property type="evidence" value="ECO:0007669"/>
    <property type="project" value="TreeGrafter"/>
</dbReference>
<sequence>MKYYVIAGERSGDLHAANLIKAVAQEDKQAEFRGWGGEQMEEAGAYLVTHYRNMAFMGFLEVIKNLTTIRKFIKKCQEDILLWKPDVVILVDYAGFNMRIAKFCKQHTIQVFYYISPKVWAWNQSRAYKIKATVDRLFVILPFEKEFFKKYEYDVDYVGNPLLDEIAAFKPESDFLVKNNLSEKSVIALLPGSRYQEVEKMLSVMLDAAQLLDKEKKGQYQFIIAGVSNLPKALYEEKIATLEKELNVNVIYNQSYDLLSVATAAWVTSGTATLETALFHVPQVVCYRTSAFTYQIARLLIKIKYISLVNLIANEPVVVELIQNELTTQKAFNELAKLLPGEKARQRQLEGYNKVDKLMGEPGASQRTARLMMKYLTSSTQSQ</sequence>
<evidence type="ECO:0000256" key="8">
    <source>
        <dbReference type="ARBA" id="ARBA00023098"/>
    </source>
</evidence>
<dbReference type="PANTHER" id="PTHR30372:SF4">
    <property type="entry name" value="LIPID-A-DISACCHARIDE SYNTHASE, MITOCHONDRIAL-RELATED"/>
    <property type="match status" value="1"/>
</dbReference>
<dbReference type="Pfam" id="PF02684">
    <property type="entry name" value="LpxB"/>
    <property type="match status" value="1"/>
</dbReference>
<evidence type="ECO:0000256" key="10">
    <source>
        <dbReference type="NCBIfam" id="TIGR00215"/>
    </source>
</evidence>
<comment type="function">
    <text evidence="1">Condensation of UDP-2,3-diacylglucosamine and 2,3-diacylglucosamine-1-phosphate to form lipid A disaccharide, a precursor of lipid A, a phosphorylated glycolipid that anchors the lipopolysaccharide to the outer membrane of the cell.</text>
</comment>
<keyword evidence="7 11" id="KW-0808">Transferase</keyword>
<evidence type="ECO:0000256" key="3">
    <source>
        <dbReference type="ARBA" id="ARBA00020902"/>
    </source>
</evidence>
<dbReference type="AlphaFoldDB" id="A0AAE3R656"/>
<dbReference type="GO" id="GO:0016020">
    <property type="term" value="C:membrane"/>
    <property type="evidence" value="ECO:0007669"/>
    <property type="project" value="GOC"/>
</dbReference>
<keyword evidence="5" id="KW-0441">Lipid A biosynthesis</keyword>
<comment type="caution">
    <text evidence="11">The sequence shown here is derived from an EMBL/GenBank/DDBJ whole genome shotgun (WGS) entry which is preliminary data.</text>
</comment>
<gene>
    <name evidence="11" type="primary">lpxB</name>
    <name evidence="11" type="ORF">QNI22_24995</name>
</gene>
<evidence type="ECO:0000256" key="2">
    <source>
        <dbReference type="ARBA" id="ARBA00012687"/>
    </source>
</evidence>
<protein>
    <recommendedName>
        <fullName evidence="3 10">Lipid-A-disaccharide synthase</fullName>
        <ecNumber evidence="2 10">2.4.1.182</ecNumber>
    </recommendedName>
</protein>
<dbReference type="Proteomes" id="UP001232063">
    <property type="component" value="Unassembled WGS sequence"/>
</dbReference>
<organism evidence="11 12">
    <name type="scientific">Xanthocytophaga agilis</name>
    <dbReference type="NCBI Taxonomy" id="3048010"/>
    <lineage>
        <taxon>Bacteria</taxon>
        <taxon>Pseudomonadati</taxon>
        <taxon>Bacteroidota</taxon>
        <taxon>Cytophagia</taxon>
        <taxon>Cytophagales</taxon>
        <taxon>Rhodocytophagaceae</taxon>
        <taxon>Xanthocytophaga</taxon>
    </lineage>
</organism>
<dbReference type="SUPFAM" id="SSF53756">
    <property type="entry name" value="UDP-Glycosyltransferase/glycogen phosphorylase"/>
    <property type="match status" value="1"/>
</dbReference>
<evidence type="ECO:0000313" key="11">
    <source>
        <dbReference type="EMBL" id="MDJ1503945.1"/>
    </source>
</evidence>
<reference evidence="11" key="1">
    <citation type="submission" date="2023-05" db="EMBL/GenBank/DDBJ databases">
        <authorList>
            <person name="Zhang X."/>
        </authorList>
    </citation>
    <scope>NUCLEOTIDE SEQUENCE</scope>
    <source>
        <strain evidence="11">BD1B2-1</strain>
    </source>
</reference>
<comment type="catalytic activity">
    <reaction evidence="9">
        <text>a lipid X + a UDP-2-N,3-O-bis[(3R)-3-hydroxyacyl]-alpha-D-glucosamine = a lipid A disaccharide + UDP + H(+)</text>
        <dbReference type="Rhea" id="RHEA:67828"/>
        <dbReference type="ChEBI" id="CHEBI:15378"/>
        <dbReference type="ChEBI" id="CHEBI:58223"/>
        <dbReference type="ChEBI" id="CHEBI:137748"/>
        <dbReference type="ChEBI" id="CHEBI:176338"/>
        <dbReference type="ChEBI" id="CHEBI:176343"/>
        <dbReference type="EC" id="2.4.1.182"/>
    </reaction>
</comment>
<keyword evidence="12" id="KW-1185">Reference proteome</keyword>
<keyword evidence="8" id="KW-0443">Lipid metabolism</keyword>
<dbReference type="EC" id="2.4.1.182" evidence="2 10"/>
<proteinExistence type="predicted"/>
<evidence type="ECO:0000313" key="12">
    <source>
        <dbReference type="Proteomes" id="UP001232063"/>
    </source>
</evidence>
<evidence type="ECO:0000256" key="6">
    <source>
        <dbReference type="ARBA" id="ARBA00022676"/>
    </source>
</evidence>
<dbReference type="RefSeq" id="WP_314514734.1">
    <property type="nucleotide sequence ID" value="NZ_JASJOU010000010.1"/>
</dbReference>
<keyword evidence="4" id="KW-0444">Lipid biosynthesis</keyword>
<dbReference type="GO" id="GO:0009245">
    <property type="term" value="P:lipid A biosynthetic process"/>
    <property type="evidence" value="ECO:0007669"/>
    <property type="project" value="UniProtKB-UniRule"/>
</dbReference>
<dbReference type="PANTHER" id="PTHR30372">
    <property type="entry name" value="LIPID-A-DISACCHARIDE SYNTHASE"/>
    <property type="match status" value="1"/>
</dbReference>
<evidence type="ECO:0000256" key="9">
    <source>
        <dbReference type="ARBA" id="ARBA00048975"/>
    </source>
</evidence>
<accession>A0AAE3R656</accession>
<keyword evidence="6 11" id="KW-0328">Glycosyltransferase</keyword>
<dbReference type="InterPro" id="IPR003835">
    <property type="entry name" value="Glyco_trans_19"/>
</dbReference>
<evidence type="ECO:0000256" key="4">
    <source>
        <dbReference type="ARBA" id="ARBA00022516"/>
    </source>
</evidence>
<evidence type="ECO:0000256" key="7">
    <source>
        <dbReference type="ARBA" id="ARBA00022679"/>
    </source>
</evidence>
<dbReference type="GO" id="GO:0008915">
    <property type="term" value="F:lipid-A-disaccharide synthase activity"/>
    <property type="evidence" value="ECO:0007669"/>
    <property type="project" value="UniProtKB-UniRule"/>
</dbReference>
<name>A0AAE3R656_9BACT</name>
<dbReference type="NCBIfam" id="TIGR00215">
    <property type="entry name" value="lpxB"/>
    <property type="match status" value="1"/>
</dbReference>